<comment type="similarity">
    <text evidence="2">Belongs to the bacterial solute-binding protein SsuA/TauA family.</text>
</comment>
<dbReference type="PANTHER" id="PTHR30024">
    <property type="entry name" value="ALIPHATIC SULFONATES-BINDING PROTEIN-RELATED"/>
    <property type="match status" value="1"/>
</dbReference>
<gene>
    <name evidence="5" type="ORF">HDF15_000675</name>
</gene>
<evidence type="ECO:0000256" key="2">
    <source>
        <dbReference type="ARBA" id="ARBA00010742"/>
    </source>
</evidence>
<evidence type="ECO:0000256" key="3">
    <source>
        <dbReference type="ARBA" id="ARBA00022729"/>
    </source>
</evidence>
<keyword evidence="3 4" id="KW-0732">Signal</keyword>
<proteinExistence type="inferred from homology"/>
<protein>
    <submittedName>
        <fullName evidence="5">NitT/TauT family transport system substrate-binding protein</fullName>
    </submittedName>
</protein>
<reference evidence="5 6" key="1">
    <citation type="submission" date="2020-08" db="EMBL/GenBank/DDBJ databases">
        <title>Genomic Encyclopedia of Type Strains, Phase IV (KMG-V): Genome sequencing to study the core and pangenomes of soil and plant-associated prokaryotes.</title>
        <authorList>
            <person name="Whitman W."/>
        </authorList>
    </citation>
    <scope>NUCLEOTIDE SEQUENCE [LARGE SCALE GENOMIC DNA]</scope>
    <source>
        <strain evidence="5 6">X5P3</strain>
    </source>
</reference>
<dbReference type="Proteomes" id="UP000584867">
    <property type="component" value="Unassembled WGS sequence"/>
</dbReference>
<accession>A0A7W7ZLY9</accession>
<dbReference type="Gene3D" id="3.40.190.10">
    <property type="entry name" value="Periplasmic binding protein-like II"/>
    <property type="match status" value="2"/>
</dbReference>
<evidence type="ECO:0000256" key="4">
    <source>
        <dbReference type="SAM" id="SignalP"/>
    </source>
</evidence>
<evidence type="ECO:0000313" key="6">
    <source>
        <dbReference type="Proteomes" id="UP000584867"/>
    </source>
</evidence>
<dbReference type="GO" id="GO:0042597">
    <property type="term" value="C:periplasmic space"/>
    <property type="evidence" value="ECO:0007669"/>
    <property type="project" value="UniProtKB-SubCell"/>
</dbReference>
<evidence type="ECO:0000256" key="1">
    <source>
        <dbReference type="ARBA" id="ARBA00004418"/>
    </source>
</evidence>
<dbReference type="RefSeq" id="WP_184252830.1">
    <property type="nucleotide sequence ID" value="NZ_JACHIO010000002.1"/>
</dbReference>
<dbReference type="NCBIfam" id="TIGR03427">
    <property type="entry name" value="ABC_peri_uca"/>
    <property type="match status" value="1"/>
</dbReference>
<organism evidence="5 6">
    <name type="scientific">Granulicella mallensis</name>
    <dbReference type="NCBI Taxonomy" id="940614"/>
    <lineage>
        <taxon>Bacteria</taxon>
        <taxon>Pseudomonadati</taxon>
        <taxon>Acidobacteriota</taxon>
        <taxon>Terriglobia</taxon>
        <taxon>Terriglobales</taxon>
        <taxon>Acidobacteriaceae</taxon>
        <taxon>Granulicella</taxon>
    </lineage>
</organism>
<dbReference type="PANTHER" id="PTHR30024:SF47">
    <property type="entry name" value="TAURINE-BINDING PERIPLASMIC PROTEIN"/>
    <property type="match status" value="1"/>
</dbReference>
<dbReference type="EMBL" id="JACHIO010000002">
    <property type="protein sequence ID" value="MBB5062348.1"/>
    <property type="molecule type" value="Genomic_DNA"/>
</dbReference>
<dbReference type="AlphaFoldDB" id="A0A7W7ZLY9"/>
<comment type="caution">
    <text evidence="5">The sequence shown here is derived from an EMBL/GenBank/DDBJ whole genome shotgun (WGS) entry which is preliminary data.</text>
</comment>
<dbReference type="SUPFAM" id="SSF53850">
    <property type="entry name" value="Periplasmic binding protein-like II"/>
    <property type="match status" value="1"/>
</dbReference>
<feature type="signal peptide" evidence="4">
    <location>
        <begin position="1"/>
        <end position="27"/>
    </location>
</feature>
<name>A0A7W7ZLY9_9BACT</name>
<sequence length="357" mass="38771">MTKPRLFSLTCAMFLLLGILAPAAAQADTPTFTVGWSVYAGWNPYFYMQKSGILKKWADKYGITIKVQRFDYAASLDSFVAKNIDACTMTNMEALDMPAAAGVDSTAIIVGDYSNGNDAVLVRNGLNFGTLPGKPIMLVQKTVSEYLLERGMVLNGQQAQLSKLHLINTSDSDIVAAFLNNKSNQAVVTWKPLVSQIVGDKSVHSIFDSSKIPGEIMDLLVIRTELLNTPNGQKFAKAITGAWYETIQQVASGQAAAIKYSAAASGDSTDSYKEQLKTTALFATPKSAVDFTTSPDLQKKMDLVRQFCFTHGLLGQGIKSVDDVAIAYPNGAIQGKKDRVRFRFNAAYMQAAQQGKL</sequence>
<comment type="subcellular location">
    <subcellularLocation>
        <location evidence="1">Periplasm</location>
    </subcellularLocation>
</comment>
<evidence type="ECO:0000313" key="5">
    <source>
        <dbReference type="EMBL" id="MBB5062348.1"/>
    </source>
</evidence>
<feature type="chain" id="PRO_5031000248" evidence="4">
    <location>
        <begin position="28"/>
        <end position="357"/>
    </location>
</feature>
<dbReference type="InterPro" id="IPR017793">
    <property type="entry name" value="ABC_transptr_urea-assoc_sub-bd"/>
</dbReference>